<accession>A0A9D4M9V1</accession>
<reference evidence="2" key="1">
    <citation type="journal article" date="2019" name="bioRxiv">
        <title>The Genome of the Zebra Mussel, Dreissena polymorpha: A Resource for Invasive Species Research.</title>
        <authorList>
            <person name="McCartney M.A."/>
            <person name="Auch B."/>
            <person name="Kono T."/>
            <person name="Mallez S."/>
            <person name="Zhang Y."/>
            <person name="Obille A."/>
            <person name="Becker A."/>
            <person name="Abrahante J.E."/>
            <person name="Garbe J."/>
            <person name="Badalamenti J.P."/>
            <person name="Herman A."/>
            <person name="Mangelson H."/>
            <person name="Liachko I."/>
            <person name="Sullivan S."/>
            <person name="Sone E.D."/>
            <person name="Koren S."/>
            <person name="Silverstein K.A.T."/>
            <person name="Beckman K.B."/>
            <person name="Gohl D.M."/>
        </authorList>
    </citation>
    <scope>NUCLEOTIDE SEQUENCE</scope>
    <source>
        <strain evidence="2">Duluth1</strain>
        <tissue evidence="2">Whole animal</tissue>
    </source>
</reference>
<gene>
    <name evidence="2" type="ORF">DPMN_036675</name>
</gene>
<evidence type="ECO:0000313" key="2">
    <source>
        <dbReference type="EMBL" id="KAH3873440.1"/>
    </source>
</evidence>
<keyword evidence="3" id="KW-1185">Reference proteome</keyword>
<dbReference type="AlphaFoldDB" id="A0A9D4M9V1"/>
<sequence>MTVHSSSCLSLIFALLTKRFLHYIRNWKLLVAVLLLPLLLFLLACGLYLVKPTETESPSIILSPAMYGPGAYSFSK</sequence>
<dbReference type="EMBL" id="JAIWYP010000002">
    <property type="protein sequence ID" value="KAH3873440.1"/>
    <property type="molecule type" value="Genomic_DNA"/>
</dbReference>
<feature type="transmembrane region" description="Helical" evidence="1">
    <location>
        <begin position="29"/>
        <end position="50"/>
    </location>
</feature>
<keyword evidence="1" id="KW-1133">Transmembrane helix</keyword>
<keyword evidence="1" id="KW-0812">Transmembrane</keyword>
<name>A0A9D4M9V1_DREPO</name>
<reference evidence="2" key="2">
    <citation type="submission" date="2020-11" db="EMBL/GenBank/DDBJ databases">
        <authorList>
            <person name="McCartney M.A."/>
            <person name="Auch B."/>
            <person name="Kono T."/>
            <person name="Mallez S."/>
            <person name="Becker A."/>
            <person name="Gohl D.M."/>
            <person name="Silverstein K.A.T."/>
            <person name="Koren S."/>
            <person name="Bechman K.B."/>
            <person name="Herman A."/>
            <person name="Abrahante J.E."/>
            <person name="Garbe J."/>
        </authorList>
    </citation>
    <scope>NUCLEOTIDE SEQUENCE</scope>
    <source>
        <strain evidence="2">Duluth1</strain>
        <tissue evidence="2">Whole animal</tissue>
    </source>
</reference>
<evidence type="ECO:0000256" key="1">
    <source>
        <dbReference type="SAM" id="Phobius"/>
    </source>
</evidence>
<proteinExistence type="predicted"/>
<comment type="caution">
    <text evidence="2">The sequence shown here is derived from an EMBL/GenBank/DDBJ whole genome shotgun (WGS) entry which is preliminary data.</text>
</comment>
<organism evidence="2 3">
    <name type="scientific">Dreissena polymorpha</name>
    <name type="common">Zebra mussel</name>
    <name type="synonym">Mytilus polymorpha</name>
    <dbReference type="NCBI Taxonomy" id="45954"/>
    <lineage>
        <taxon>Eukaryota</taxon>
        <taxon>Metazoa</taxon>
        <taxon>Spiralia</taxon>
        <taxon>Lophotrochozoa</taxon>
        <taxon>Mollusca</taxon>
        <taxon>Bivalvia</taxon>
        <taxon>Autobranchia</taxon>
        <taxon>Heteroconchia</taxon>
        <taxon>Euheterodonta</taxon>
        <taxon>Imparidentia</taxon>
        <taxon>Neoheterodontei</taxon>
        <taxon>Myida</taxon>
        <taxon>Dreissenoidea</taxon>
        <taxon>Dreissenidae</taxon>
        <taxon>Dreissena</taxon>
    </lineage>
</organism>
<protein>
    <submittedName>
        <fullName evidence="2">Uncharacterized protein</fullName>
    </submittedName>
</protein>
<evidence type="ECO:0000313" key="3">
    <source>
        <dbReference type="Proteomes" id="UP000828390"/>
    </source>
</evidence>
<keyword evidence="1" id="KW-0472">Membrane</keyword>
<dbReference type="Proteomes" id="UP000828390">
    <property type="component" value="Unassembled WGS sequence"/>
</dbReference>